<dbReference type="RefSeq" id="XP_005713693.1">
    <property type="nucleotide sequence ID" value="XM_005713636.1"/>
</dbReference>
<protein>
    <submittedName>
        <fullName evidence="5">Uncharacterized protein</fullName>
    </submittedName>
</protein>
<evidence type="ECO:0000313" key="5">
    <source>
        <dbReference type="EMBL" id="CDF33874.1"/>
    </source>
</evidence>
<proteinExistence type="inferred from homology"/>
<dbReference type="PANTHER" id="PTHR11570">
    <property type="entry name" value="S-ADENOSYLMETHIONINE DECARBOXYLASE"/>
    <property type="match status" value="1"/>
</dbReference>
<dbReference type="EMBL" id="HG001660">
    <property type="protein sequence ID" value="CDF33874.1"/>
    <property type="molecule type" value="Genomic_DNA"/>
</dbReference>
<dbReference type="Proteomes" id="UP000012073">
    <property type="component" value="Unassembled WGS sequence"/>
</dbReference>
<dbReference type="AlphaFoldDB" id="R7Q777"/>
<keyword evidence="3" id="KW-0745">Spermidine biosynthesis</keyword>
<comment type="pathway">
    <text evidence="1">Amine and polyamine biosynthesis; S-adenosylmethioninamine biosynthesis; S-adenosylmethioninamine from S-adenosyl-L-methionine: step 1/1.</text>
</comment>
<dbReference type="PhylomeDB" id="R7Q777"/>
<dbReference type="Gramene" id="CDF33874">
    <property type="protein sequence ID" value="CDF33874"/>
    <property type="gene ID" value="CHC_T00002455001"/>
</dbReference>
<dbReference type="UniPathway" id="UPA00331">
    <property type="reaction ID" value="UER00451"/>
</dbReference>
<dbReference type="PANTHER" id="PTHR11570:SF0">
    <property type="entry name" value="S-ADENOSYLMETHIONINE DECARBOXYLASE PROENZYME"/>
    <property type="match status" value="1"/>
</dbReference>
<sequence>MPSGKSYCPRAAGVQSLSIVDESFWLIGMALGNSNSPVCNHSPNLAQQSSDSTLNVFEGPEKKLEMHFKRSTVGKRLHTCQTADRCNSLRNLRRCDIEAILRAAACNILSVAKNEHTDAYLLSESSLFVSDTCLTLKTCGTTRLLLALPVILKLVSDKLALLVTYVQFSRVSYILPDAQLFPHDSIANEVSFLDRALNTKGRVFQAPLFSSSWWYMYSTTLAPCAGRGGKLKNTESQDEKNCETLDQKQALELYMFDLDPSAMKQFMFGDRPRMWGRDTIADGTTSLVGIDKLLLDGATIDAFNFKPCGYSMNAMHDRSYYTIHVSPEPDASYVSFETTASHRNISKLITSVVKLFKPSRFTVAIIPNPTNGCSMSGREEHQLSMMNKHMLTQSFCAAASNVFSVDERSHAIVSSFLSVENWTRPISPSSIFDELSEHEDVVKRLNTVGRAHNAHFIEDYESSPHC</sequence>
<evidence type="ECO:0000256" key="2">
    <source>
        <dbReference type="ARBA" id="ARBA00008466"/>
    </source>
</evidence>
<dbReference type="GO" id="GO:0005829">
    <property type="term" value="C:cytosol"/>
    <property type="evidence" value="ECO:0007669"/>
    <property type="project" value="TreeGrafter"/>
</dbReference>
<keyword evidence="4" id="KW-0620">Polyamine biosynthesis</keyword>
<evidence type="ECO:0000256" key="3">
    <source>
        <dbReference type="ARBA" id="ARBA00023066"/>
    </source>
</evidence>
<dbReference type="Pfam" id="PF01536">
    <property type="entry name" value="SAM_decarbox"/>
    <property type="match status" value="1"/>
</dbReference>
<dbReference type="KEGG" id="ccp:CHC_T00002455001"/>
<dbReference type="OrthoDB" id="1068353at2759"/>
<dbReference type="Gene3D" id="3.60.90.10">
    <property type="entry name" value="S-adenosylmethionine decarboxylase"/>
    <property type="match status" value="1"/>
</dbReference>
<evidence type="ECO:0000256" key="1">
    <source>
        <dbReference type="ARBA" id="ARBA00004911"/>
    </source>
</evidence>
<dbReference type="STRING" id="2769.R7Q777"/>
<evidence type="ECO:0000313" key="6">
    <source>
        <dbReference type="Proteomes" id="UP000012073"/>
    </source>
</evidence>
<name>R7Q777_CHOCR</name>
<gene>
    <name evidence="5" type="ORF">CHC_T00002455001</name>
</gene>
<dbReference type="OMA" id="EPRRCKY"/>
<reference evidence="6" key="1">
    <citation type="journal article" date="2013" name="Proc. Natl. Acad. Sci. U.S.A.">
        <title>Genome structure and metabolic features in the red seaweed Chondrus crispus shed light on evolution of the Archaeplastida.</title>
        <authorList>
            <person name="Collen J."/>
            <person name="Porcel B."/>
            <person name="Carre W."/>
            <person name="Ball S.G."/>
            <person name="Chaparro C."/>
            <person name="Tonon T."/>
            <person name="Barbeyron T."/>
            <person name="Michel G."/>
            <person name="Noel B."/>
            <person name="Valentin K."/>
            <person name="Elias M."/>
            <person name="Artiguenave F."/>
            <person name="Arun A."/>
            <person name="Aury J.M."/>
            <person name="Barbosa-Neto J.F."/>
            <person name="Bothwell J.H."/>
            <person name="Bouget F.Y."/>
            <person name="Brillet L."/>
            <person name="Cabello-Hurtado F."/>
            <person name="Capella-Gutierrez S."/>
            <person name="Charrier B."/>
            <person name="Cladiere L."/>
            <person name="Cock J.M."/>
            <person name="Coelho S.M."/>
            <person name="Colleoni C."/>
            <person name="Czjzek M."/>
            <person name="Da Silva C."/>
            <person name="Delage L."/>
            <person name="Denoeud F."/>
            <person name="Deschamps P."/>
            <person name="Dittami S.M."/>
            <person name="Gabaldon T."/>
            <person name="Gachon C.M."/>
            <person name="Groisillier A."/>
            <person name="Herve C."/>
            <person name="Jabbari K."/>
            <person name="Katinka M."/>
            <person name="Kloareg B."/>
            <person name="Kowalczyk N."/>
            <person name="Labadie K."/>
            <person name="Leblanc C."/>
            <person name="Lopez P.J."/>
            <person name="McLachlan D.H."/>
            <person name="Meslet-Cladiere L."/>
            <person name="Moustafa A."/>
            <person name="Nehr Z."/>
            <person name="Nyvall Collen P."/>
            <person name="Panaud O."/>
            <person name="Partensky F."/>
            <person name="Poulain J."/>
            <person name="Rensing S.A."/>
            <person name="Rousvoal S."/>
            <person name="Samson G."/>
            <person name="Symeonidi A."/>
            <person name="Weissenbach J."/>
            <person name="Zambounis A."/>
            <person name="Wincker P."/>
            <person name="Boyen C."/>
        </authorList>
    </citation>
    <scope>NUCLEOTIDE SEQUENCE [LARGE SCALE GENOMIC DNA]</scope>
    <source>
        <strain evidence="6">cv. Stackhouse</strain>
    </source>
</reference>
<comment type="similarity">
    <text evidence="2">Belongs to the eukaryotic AdoMetDC family.</text>
</comment>
<dbReference type="PROSITE" id="PS01336">
    <property type="entry name" value="ADOMETDC"/>
    <property type="match status" value="1"/>
</dbReference>
<dbReference type="GO" id="GO:0008295">
    <property type="term" value="P:spermidine biosynthetic process"/>
    <property type="evidence" value="ECO:0007669"/>
    <property type="project" value="UniProtKB-KW"/>
</dbReference>
<dbReference type="GO" id="GO:0004014">
    <property type="term" value="F:adenosylmethionine decarboxylase activity"/>
    <property type="evidence" value="ECO:0007669"/>
    <property type="project" value="InterPro"/>
</dbReference>
<organism evidence="5 6">
    <name type="scientific">Chondrus crispus</name>
    <name type="common">Carrageen Irish moss</name>
    <name type="synonym">Polymorpha crispa</name>
    <dbReference type="NCBI Taxonomy" id="2769"/>
    <lineage>
        <taxon>Eukaryota</taxon>
        <taxon>Rhodophyta</taxon>
        <taxon>Florideophyceae</taxon>
        <taxon>Rhodymeniophycidae</taxon>
        <taxon>Gigartinales</taxon>
        <taxon>Gigartinaceae</taxon>
        <taxon>Chondrus</taxon>
    </lineage>
</organism>
<dbReference type="SUPFAM" id="SSF56276">
    <property type="entry name" value="S-adenosylmethionine decarboxylase"/>
    <property type="match status" value="1"/>
</dbReference>
<dbReference type="InterPro" id="IPR016067">
    <property type="entry name" value="S-AdoMet_deCO2ase_core"/>
</dbReference>
<evidence type="ECO:0000256" key="4">
    <source>
        <dbReference type="ARBA" id="ARBA00023115"/>
    </source>
</evidence>
<accession>R7Q777</accession>
<dbReference type="InterPro" id="IPR048283">
    <property type="entry name" value="AdoMetDC-like"/>
</dbReference>
<keyword evidence="6" id="KW-1185">Reference proteome</keyword>
<dbReference type="GO" id="GO:0006597">
    <property type="term" value="P:spermine biosynthetic process"/>
    <property type="evidence" value="ECO:0007669"/>
    <property type="project" value="TreeGrafter"/>
</dbReference>
<dbReference type="InterPro" id="IPR018166">
    <property type="entry name" value="S-AdoMet_deCO2ase_CS"/>
</dbReference>
<dbReference type="GeneID" id="17321405"/>